<evidence type="ECO:0000313" key="3">
    <source>
        <dbReference type="EMBL" id="ROO87334.1"/>
    </source>
</evidence>
<protein>
    <submittedName>
        <fullName evidence="3">Peptide/nickel transport system substrate-binding protein</fullName>
    </submittedName>
</protein>
<feature type="chain" id="PRO_5018055907" evidence="1">
    <location>
        <begin position="23"/>
        <end position="514"/>
    </location>
</feature>
<evidence type="ECO:0000259" key="2">
    <source>
        <dbReference type="Pfam" id="PF00496"/>
    </source>
</evidence>
<organism evidence="3 4">
    <name type="scientific">Actinocorallia herbida</name>
    <dbReference type="NCBI Taxonomy" id="58109"/>
    <lineage>
        <taxon>Bacteria</taxon>
        <taxon>Bacillati</taxon>
        <taxon>Actinomycetota</taxon>
        <taxon>Actinomycetes</taxon>
        <taxon>Streptosporangiales</taxon>
        <taxon>Thermomonosporaceae</taxon>
        <taxon>Actinocorallia</taxon>
    </lineage>
</organism>
<dbReference type="GO" id="GO:0043190">
    <property type="term" value="C:ATP-binding cassette (ABC) transporter complex"/>
    <property type="evidence" value="ECO:0007669"/>
    <property type="project" value="InterPro"/>
</dbReference>
<dbReference type="InterPro" id="IPR039424">
    <property type="entry name" value="SBP_5"/>
</dbReference>
<proteinExistence type="predicted"/>
<dbReference type="AlphaFoldDB" id="A0A3N1D1D2"/>
<sequence length="514" mass="54526">MSISARPLFQRSRILTATVAAAALLTTAACGGAESDSSDTSASTKLALAIQSAPSSFEVTRLDGGQAAYVWASLYDTLLYTDEQGRIQPNAAESYTYSEDRETLTFKIRSGMKFSSGAPVNAVAAKASLDAIRETPGPSQSYLASVKAVEAPDDLTLVLKLKAADDSLITYLAGSSSVIADPAAMKQPNAATDPVSSGPYILDKAATVSGSTYTLKKRKDYWNPDLYPFDTIQVRVMPDRAAVVNALRAGELNAGTVDSSQVEALKSAGLGLKQIKASTVATLFLADRAGSKLKPLGDLKVRQAINMAFDRAKLVQTVLRGSGLPTAQLFNPKGTAYDAALDERYPYDVAGAKKLLAEAGYADGFAVTMPSFVTTKPLEPLIAQSLADIGVKVTWESVPIQQQFTALGSAKYPMYFGIYGLDHDPLLVDTYTTPGTPTNPFKSADPELTELLGEADTVADPAGTYKKITRFFVEEAWFAPVMDIGTNWVTAKGVEYLGDGSSAAITVRSFGTSD</sequence>
<dbReference type="RefSeq" id="WP_123666629.1">
    <property type="nucleotide sequence ID" value="NZ_RJKE01000001.1"/>
</dbReference>
<accession>A0A3N1D1D2</accession>
<dbReference type="GO" id="GO:0042597">
    <property type="term" value="C:periplasmic space"/>
    <property type="evidence" value="ECO:0007669"/>
    <property type="project" value="UniProtKB-ARBA"/>
</dbReference>
<dbReference type="PIRSF" id="PIRSF002741">
    <property type="entry name" value="MppA"/>
    <property type="match status" value="1"/>
</dbReference>
<dbReference type="Gene3D" id="3.40.190.10">
    <property type="entry name" value="Periplasmic binding protein-like II"/>
    <property type="match status" value="1"/>
</dbReference>
<dbReference type="SUPFAM" id="SSF53850">
    <property type="entry name" value="Periplasmic binding protein-like II"/>
    <property type="match status" value="1"/>
</dbReference>
<dbReference type="Proteomes" id="UP000272400">
    <property type="component" value="Unassembled WGS sequence"/>
</dbReference>
<feature type="domain" description="Solute-binding protein family 5" evidence="2">
    <location>
        <begin position="87"/>
        <end position="423"/>
    </location>
</feature>
<feature type="signal peptide" evidence="1">
    <location>
        <begin position="1"/>
        <end position="22"/>
    </location>
</feature>
<reference evidence="3 4" key="1">
    <citation type="submission" date="2018-11" db="EMBL/GenBank/DDBJ databases">
        <title>Sequencing the genomes of 1000 actinobacteria strains.</title>
        <authorList>
            <person name="Klenk H.-P."/>
        </authorList>
    </citation>
    <scope>NUCLEOTIDE SEQUENCE [LARGE SCALE GENOMIC DNA]</scope>
    <source>
        <strain evidence="3 4">DSM 44254</strain>
    </source>
</reference>
<dbReference type="GO" id="GO:0015833">
    <property type="term" value="P:peptide transport"/>
    <property type="evidence" value="ECO:0007669"/>
    <property type="project" value="TreeGrafter"/>
</dbReference>
<name>A0A3N1D1D2_9ACTN</name>
<dbReference type="EMBL" id="RJKE01000001">
    <property type="protein sequence ID" value="ROO87334.1"/>
    <property type="molecule type" value="Genomic_DNA"/>
</dbReference>
<dbReference type="PROSITE" id="PS51257">
    <property type="entry name" value="PROKAR_LIPOPROTEIN"/>
    <property type="match status" value="1"/>
</dbReference>
<keyword evidence="1" id="KW-0732">Signal</keyword>
<dbReference type="InterPro" id="IPR000914">
    <property type="entry name" value="SBP_5_dom"/>
</dbReference>
<dbReference type="OrthoDB" id="9803988at2"/>
<gene>
    <name evidence="3" type="ORF">EDD29_4933</name>
</gene>
<comment type="caution">
    <text evidence="3">The sequence shown here is derived from an EMBL/GenBank/DDBJ whole genome shotgun (WGS) entry which is preliminary data.</text>
</comment>
<dbReference type="PANTHER" id="PTHR30290">
    <property type="entry name" value="PERIPLASMIC BINDING COMPONENT OF ABC TRANSPORTER"/>
    <property type="match status" value="1"/>
</dbReference>
<evidence type="ECO:0000313" key="4">
    <source>
        <dbReference type="Proteomes" id="UP000272400"/>
    </source>
</evidence>
<dbReference type="Gene3D" id="3.10.105.10">
    <property type="entry name" value="Dipeptide-binding Protein, Domain 3"/>
    <property type="match status" value="1"/>
</dbReference>
<dbReference type="InterPro" id="IPR030678">
    <property type="entry name" value="Peptide/Ni-bd"/>
</dbReference>
<keyword evidence="4" id="KW-1185">Reference proteome</keyword>
<dbReference type="Pfam" id="PF00496">
    <property type="entry name" value="SBP_bac_5"/>
    <property type="match status" value="1"/>
</dbReference>
<dbReference type="GO" id="GO:1904680">
    <property type="term" value="F:peptide transmembrane transporter activity"/>
    <property type="evidence" value="ECO:0007669"/>
    <property type="project" value="TreeGrafter"/>
</dbReference>
<evidence type="ECO:0000256" key="1">
    <source>
        <dbReference type="SAM" id="SignalP"/>
    </source>
</evidence>